<evidence type="ECO:0000256" key="1">
    <source>
        <dbReference type="SAM" id="Phobius"/>
    </source>
</evidence>
<dbReference type="Proteomes" id="UP000789375">
    <property type="component" value="Unassembled WGS sequence"/>
</dbReference>
<name>A0A9N8W8C9_FUNMO</name>
<proteinExistence type="predicted"/>
<feature type="transmembrane region" description="Helical" evidence="1">
    <location>
        <begin position="102"/>
        <end position="121"/>
    </location>
</feature>
<accession>A0A9N8W8C9</accession>
<keyword evidence="2" id="KW-0732">Signal</keyword>
<reference evidence="3" key="1">
    <citation type="submission" date="2021-06" db="EMBL/GenBank/DDBJ databases">
        <authorList>
            <person name="Kallberg Y."/>
            <person name="Tangrot J."/>
            <person name="Rosling A."/>
        </authorList>
    </citation>
    <scope>NUCLEOTIDE SEQUENCE</scope>
    <source>
        <strain evidence="3">87-6 pot B 2015</strain>
    </source>
</reference>
<gene>
    <name evidence="3" type="ORF">FMOSSE_LOCUS2891</name>
</gene>
<organism evidence="3 4">
    <name type="scientific">Funneliformis mosseae</name>
    <name type="common">Endomycorrhizal fungus</name>
    <name type="synonym">Glomus mosseae</name>
    <dbReference type="NCBI Taxonomy" id="27381"/>
    <lineage>
        <taxon>Eukaryota</taxon>
        <taxon>Fungi</taxon>
        <taxon>Fungi incertae sedis</taxon>
        <taxon>Mucoromycota</taxon>
        <taxon>Glomeromycotina</taxon>
        <taxon>Glomeromycetes</taxon>
        <taxon>Glomerales</taxon>
        <taxon>Glomeraceae</taxon>
        <taxon>Funneliformis</taxon>
    </lineage>
</organism>
<comment type="caution">
    <text evidence="3">The sequence shown here is derived from an EMBL/GenBank/DDBJ whole genome shotgun (WGS) entry which is preliminary data.</text>
</comment>
<dbReference type="EMBL" id="CAJVPP010000396">
    <property type="protein sequence ID" value="CAG8478590.1"/>
    <property type="molecule type" value="Genomic_DNA"/>
</dbReference>
<evidence type="ECO:0000313" key="3">
    <source>
        <dbReference type="EMBL" id="CAG8478590.1"/>
    </source>
</evidence>
<feature type="signal peptide" evidence="2">
    <location>
        <begin position="1"/>
        <end position="19"/>
    </location>
</feature>
<feature type="chain" id="PRO_5040409317" evidence="2">
    <location>
        <begin position="20"/>
        <end position="122"/>
    </location>
</feature>
<evidence type="ECO:0000313" key="4">
    <source>
        <dbReference type="Proteomes" id="UP000789375"/>
    </source>
</evidence>
<keyword evidence="1" id="KW-0472">Membrane</keyword>
<protein>
    <submittedName>
        <fullName evidence="3">16397_t:CDS:1</fullName>
    </submittedName>
</protein>
<evidence type="ECO:0000256" key="2">
    <source>
        <dbReference type="SAM" id="SignalP"/>
    </source>
</evidence>
<dbReference type="AlphaFoldDB" id="A0A9N8W8C9"/>
<keyword evidence="1" id="KW-1133">Transmembrane helix</keyword>
<sequence length="122" mass="13347">MISKIFILLFFIFIVVVKTELPPASSVRFITMTKNTVAQPSNVQSLHTTSALNHEFNSLPGNPDPAQVKVVYYTTIKHTGIKSKLITNSTTANANENSATNMFNLTSIVACIAVAMFGLVWI</sequence>
<keyword evidence="4" id="KW-1185">Reference proteome</keyword>
<keyword evidence="1" id="KW-0812">Transmembrane</keyword>